<dbReference type="InterPro" id="IPR008635">
    <property type="entry name" value="Coiled_stalk_dom"/>
</dbReference>
<dbReference type="Pfam" id="PF03895">
    <property type="entry name" value="YadA_anchor"/>
    <property type="match status" value="1"/>
</dbReference>
<evidence type="ECO:0000313" key="15">
    <source>
        <dbReference type="EMBL" id="CAJ0821235.1"/>
    </source>
</evidence>
<evidence type="ECO:0000256" key="7">
    <source>
        <dbReference type="ARBA" id="ARBA00022729"/>
    </source>
</evidence>
<evidence type="ECO:0000256" key="5">
    <source>
        <dbReference type="ARBA" id="ARBA00022452"/>
    </source>
</evidence>
<dbReference type="Gene3D" id="1.20.5.170">
    <property type="match status" value="1"/>
</dbReference>
<feature type="domain" description="Trimeric autotransporter adhesin YadA-like C-terminal membrane anchor" evidence="12">
    <location>
        <begin position="383"/>
        <end position="443"/>
    </location>
</feature>
<keyword evidence="10" id="KW-0998">Cell outer membrane</keyword>
<dbReference type="SUPFAM" id="SSF101967">
    <property type="entry name" value="Adhesin YadA, collagen-binding domain"/>
    <property type="match status" value="1"/>
</dbReference>
<evidence type="ECO:0000256" key="3">
    <source>
        <dbReference type="ARBA" id="ARBA00005848"/>
    </source>
</evidence>
<feature type="region of interest" description="Disordered" evidence="11">
    <location>
        <begin position="219"/>
        <end position="334"/>
    </location>
</feature>
<feature type="domain" description="Trimeric autotransporter adhesin YadA-like stalk" evidence="14">
    <location>
        <begin position="178"/>
        <end position="215"/>
    </location>
</feature>
<dbReference type="Proteomes" id="UP001189757">
    <property type="component" value="Unassembled WGS sequence"/>
</dbReference>
<sequence length="443" mass="42562">MSTISKEAINGSQLRTVSDSVASVIGSGSTVNPDGSISAPSFTVGDGHGGTTTVGTVGGAVANLNDRVTTNEGDITNIRNDMNSGSIGLVQQAGAGAELTVGKNTDGTVVNFAGTAGDRRLTGVANGTADNDAASIAQLRAMGLFDPNDGRALAAVVYDGIDLKNVTLGGTGGTYLNNVAPGLIAAGSMQAVNGSQLFDLDQKLEGYYSSLDGRVGAIEAGGADGGSGGGGKGPGDSSGSGTGSTQLGAGADASGSNSSAIGNGSTASGSNSSAVGQGSSASGSGGTAIGQGSSASGSSGTAIGQGSSATHNNSVALGAGSTTDRDNSVSVGSAGAERQITNVAAGTAPTDAVNVRQMNNAVYSARQDAMGGVAAAMAVAGLPQSSMPGRTFMAISGSTYGSEYGTAIGASYMTKDGKWVVKGAVNTSSRGEVGAVVGGGFYW</sequence>
<protein>
    <submittedName>
        <fullName evidence="15">Uncharacterized protein</fullName>
    </submittedName>
</protein>
<feature type="domain" description="Trimeric autotransporter adhesin YadA-like stalk" evidence="14">
    <location>
        <begin position="120"/>
        <end position="142"/>
    </location>
</feature>
<evidence type="ECO:0000256" key="6">
    <source>
        <dbReference type="ARBA" id="ARBA00022692"/>
    </source>
</evidence>
<reference evidence="15 16" key="1">
    <citation type="submission" date="2023-07" db="EMBL/GenBank/DDBJ databases">
        <authorList>
            <person name="Peeters C."/>
        </authorList>
    </citation>
    <scope>NUCLEOTIDE SEQUENCE [LARGE SCALE GENOMIC DNA]</scope>
    <source>
        <strain evidence="15 16">LMG 18101</strain>
    </source>
</reference>
<dbReference type="InterPro" id="IPR045584">
    <property type="entry name" value="Pilin-like"/>
</dbReference>
<evidence type="ECO:0000256" key="2">
    <source>
        <dbReference type="ARBA" id="ARBA00004442"/>
    </source>
</evidence>
<proteinExistence type="inferred from homology"/>
<organism evidence="15 16">
    <name type="scientific">Ralstonia flaminis</name>
    <dbReference type="NCBI Taxonomy" id="3058597"/>
    <lineage>
        <taxon>Bacteria</taxon>
        <taxon>Pseudomonadati</taxon>
        <taxon>Pseudomonadota</taxon>
        <taxon>Betaproteobacteria</taxon>
        <taxon>Burkholderiales</taxon>
        <taxon>Burkholderiaceae</taxon>
        <taxon>Ralstonia</taxon>
    </lineage>
</organism>
<feature type="compositionally biased region" description="Gly residues" evidence="11">
    <location>
        <begin position="222"/>
        <end position="242"/>
    </location>
</feature>
<keyword evidence="4" id="KW-0813">Transport</keyword>
<feature type="domain" description="Trimeric autotransporter adhesin YadA-like stalk" evidence="14">
    <location>
        <begin position="8"/>
        <end position="34"/>
    </location>
</feature>
<feature type="domain" description="Trimeric autotransporter adhesin YadA-like head" evidence="13">
    <location>
        <begin position="295"/>
        <end position="321"/>
    </location>
</feature>
<dbReference type="Gene3D" id="2.150.10.10">
    <property type="entry name" value="Serralysin-like metalloprotease, C-terminal"/>
    <property type="match status" value="2"/>
</dbReference>
<evidence type="ECO:0000256" key="1">
    <source>
        <dbReference type="ARBA" id="ARBA00004241"/>
    </source>
</evidence>
<evidence type="ECO:0000256" key="10">
    <source>
        <dbReference type="ARBA" id="ARBA00023237"/>
    </source>
</evidence>
<dbReference type="Pfam" id="PF05658">
    <property type="entry name" value="YadA_head"/>
    <property type="match status" value="3"/>
</dbReference>
<dbReference type="Pfam" id="PF05662">
    <property type="entry name" value="YadA_stalk"/>
    <property type="match status" value="4"/>
</dbReference>
<evidence type="ECO:0000313" key="16">
    <source>
        <dbReference type="Proteomes" id="UP001189757"/>
    </source>
</evidence>
<keyword evidence="8" id="KW-0653">Protein transport</keyword>
<dbReference type="InterPro" id="IPR008640">
    <property type="entry name" value="Adhesin_Head_dom"/>
</dbReference>
<evidence type="ECO:0000259" key="14">
    <source>
        <dbReference type="Pfam" id="PF05662"/>
    </source>
</evidence>
<comment type="subcellular location">
    <subcellularLocation>
        <location evidence="2">Cell outer membrane</location>
    </subcellularLocation>
    <subcellularLocation>
        <location evidence="1">Cell surface</location>
    </subcellularLocation>
</comment>
<evidence type="ECO:0000259" key="13">
    <source>
        <dbReference type="Pfam" id="PF05658"/>
    </source>
</evidence>
<gene>
    <name evidence="15" type="ORF">LMG18101_04558</name>
</gene>
<keyword evidence="6" id="KW-0812">Transmembrane</keyword>
<feature type="compositionally biased region" description="Low complexity" evidence="11">
    <location>
        <begin position="290"/>
        <end position="310"/>
    </location>
</feature>
<comment type="caution">
    <text evidence="15">The sequence shown here is derived from an EMBL/GenBank/DDBJ whole genome shotgun (WGS) entry which is preliminary data.</text>
</comment>
<dbReference type="SUPFAM" id="SSF54523">
    <property type="entry name" value="Pili subunits"/>
    <property type="match status" value="1"/>
</dbReference>
<evidence type="ECO:0000256" key="9">
    <source>
        <dbReference type="ARBA" id="ARBA00023136"/>
    </source>
</evidence>
<feature type="domain" description="Trimeric autotransporter adhesin YadA-like head" evidence="13">
    <location>
        <begin position="267"/>
        <end position="293"/>
    </location>
</feature>
<keyword evidence="16" id="KW-1185">Reference proteome</keyword>
<feature type="domain" description="Trimeric autotransporter adhesin YadA-like head" evidence="13">
    <location>
        <begin position="240"/>
        <end position="265"/>
    </location>
</feature>
<name>A0ABN9JQY9_9RALS</name>
<dbReference type="Gene3D" id="3.30.1300.30">
    <property type="entry name" value="GSPII I/J protein-like"/>
    <property type="match status" value="1"/>
</dbReference>
<dbReference type="InterPro" id="IPR005594">
    <property type="entry name" value="YadA_C"/>
</dbReference>
<keyword evidence="5" id="KW-1134">Transmembrane beta strand</keyword>
<feature type="domain" description="Trimeric autotransporter adhesin YadA-like stalk" evidence="14">
    <location>
        <begin position="339"/>
        <end position="369"/>
    </location>
</feature>
<evidence type="ECO:0000259" key="12">
    <source>
        <dbReference type="Pfam" id="PF03895"/>
    </source>
</evidence>
<comment type="similarity">
    <text evidence="3">Belongs to the autotransporter-2 (AT-2) (TC 1.B.40) family.</text>
</comment>
<dbReference type="InterPro" id="IPR011049">
    <property type="entry name" value="Serralysin-like_metalloprot_C"/>
</dbReference>
<accession>A0ABN9JQY9</accession>
<evidence type="ECO:0000256" key="8">
    <source>
        <dbReference type="ARBA" id="ARBA00022927"/>
    </source>
</evidence>
<evidence type="ECO:0000256" key="11">
    <source>
        <dbReference type="SAM" id="MobiDB-lite"/>
    </source>
</evidence>
<keyword evidence="7" id="KW-0732">Signal</keyword>
<evidence type="ECO:0000256" key="4">
    <source>
        <dbReference type="ARBA" id="ARBA00022448"/>
    </source>
</evidence>
<keyword evidence="9" id="KW-0472">Membrane</keyword>
<feature type="compositionally biased region" description="Low complexity" evidence="11">
    <location>
        <begin position="243"/>
        <end position="282"/>
    </location>
</feature>
<dbReference type="EMBL" id="CATZLL010000017">
    <property type="protein sequence ID" value="CAJ0821235.1"/>
    <property type="molecule type" value="Genomic_DNA"/>
</dbReference>